<reference evidence="2" key="3">
    <citation type="submission" date="2025-09" db="UniProtKB">
        <authorList>
            <consortium name="Ensembl"/>
        </authorList>
    </citation>
    <scope>IDENTIFICATION</scope>
</reference>
<organism evidence="2 3">
    <name type="scientific">Ciona intestinalis</name>
    <name type="common">Transparent sea squirt</name>
    <name type="synonym">Ascidia intestinalis</name>
    <dbReference type="NCBI Taxonomy" id="7719"/>
    <lineage>
        <taxon>Eukaryota</taxon>
        <taxon>Metazoa</taxon>
        <taxon>Chordata</taxon>
        <taxon>Tunicata</taxon>
        <taxon>Ascidiacea</taxon>
        <taxon>Phlebobranchia</taxon>
        <taxon>Cionidae</taxon>
        <taxon>Ciona</taxon>
    </lineage>
</organism>
<proteinExistence type="predicted"/>
<dbReference type="GeneTree" id="ENSGT00940000166699"/>
<dbReference type="InterPro" id="IPR056415">
    <property type="entry name" value="DCX2_DCDC1"/>
</dbReference>
<feature type="domain" description="DCDC1 second doublecortin-like" evidence="1">
    <location>
        <begin position="62"/>
        <end position="124"/>
    </location>
</feature>
<keyword evidence="3" id="KW-1185">Reference proteome</keyword>
<dbReference type="Ensembl" id="ENSCINT00000030500.1">
    <property type="protein sequence ID" value="ENSCINP00000036020.1"/>
    <property type="gene ID" value="ENSCING00000022487.1"/>
</dbReference>
<dbReference type="SUPFAM" id="SSF89837">
    <property type="entry name" value="Doublecortin (DC)"/>
    <property type="match status" value="1"/>
</dbReference>
<sequence length="181" mass="20883">LKATKSPQQPILLDGGWMETTKAETTRLERVHRLEEKISESRPLPLRPKSRGIDLNKDLYKQPNRKRVMVYMNGNPPSKSVFVWGETLTEILADATERFVLPRPARLLYNEEGKKVTTFDEVERDSLLCITMGDSLRGRPKHSNIEMKANWARVRKQRGPHATNIKVTKTQYDPKFTDVDP</sequence>
<evidence type="ECO:0000313" key="3">
    <source>
        <dbReference type="Proteomes" id="UP000008144"/>
    </source>
</evidence>
<dbReference type="PANTHER" id="PTHR46302:SF3">
    <property type="entry name" value="DOUBLECORTIN DOMAIN-CONTAINING PROTEIN 1"/>
    <property type="match status" value="1"/>
</dbReference>
<dbReference type="OMA" id="YAWASTI"/>
<reference evidence="2" key="2">
    <citation type="submission" date="2025-08" db="UniProtKB">
        <authorList>
            <consortium name="Ensembl"/>
        </authorList>
    </citation>
    <scope>IDENTIFICATION</scope>
</reference>
<dbReference type="PANTHER" id="PTHR46302">
    <property type="entry name" value="DOUBLECORTIN DOMAIN-CONTAINING PROTEIN 1"/>
    <property type="match status" value="1"/>
</dbReference>
<reference evidence="3" key="1">
    <citation type="journal article" date="2002" name="Science">
        <title>The draft genome of Ciona intestinalis: insights into chordate and vertebrate origins.</title>
        <authorList>
            <person name="Dehal P."/>
            <person name="Satou Y."/>
            <person name="Campbell R.K."/>
            <person name="Chapman J."/>
            <person name="Degnan B."/>
            <person name="De Tomaso A."/>
            <person name="Davidson B."/>
            <person name="Di Gregorio A."/>
            <person name="Gelpke M."/>
            <person name="Goodstein D.M."/>
            <person name="Harafuji N."/>
            <person name="Hastings K.E."/>
            <person name="Ho I."/>
            <person name="Hotta K."/>
            <person name="Huang W."/>
            <person name="Kawashima T."/>
            <person name="Lemaire P."/>
            <person name="Martinez D."/>
            <person name="Meinertzhagen I.A."/>
            <person name="Necula S."/>
            <person name="Nonaka M."/>
            <person name="Putnam N."/>
            <person name="Rash S."/>
            <person name="Saiga H."/>
            <person name="Satake M."/>
            <person name="Terry A."/>
            <person name="Yamada L."/>
            <person name="Wang H.G."/>
            <person name="Awazu S."/>
            <person name="Azumi K."/>
            <person name="Boore J."/>
            <person name="Branno M."/>
            <person name="Chin-Bow S."/>
            <person name="DeSantis R."/>
            <person name="Doyle S."/>
            <person name="Francino P."/>
            <person name="Keys D.N."/>
            <person name="Haga S."/>
            <person name="Hayashi H."/>
            <person name="Hino K."/>
            <person name="Imai K.S."/>
            <person name="Inaba K."/>
            <person name="Kano S."/>
            <person name="Kobayashi K."/>
            <person name="Kobayashi M."/>
            <person name="Lee B.I."/>
            <person name="Makabe K.W."/>
            <person name="Manohar C."/>
            <person name="Matassi G."/>
            <person name="Medina M."/>
            <person name="Mochizuki Y."/>
            <person name="Mount S."/>
            <person name="Morishita T."/>
            <person name="Miura S."/>
            <person name="Nakayama A."/>
            <person name="Nishizaka S."/>
            <person name="Nomoto H."/>
            <person name="Ohta F."/>
            <person name="Oishi K."/>
            <person name="Rigoutsos I."/>
            <person name="Sano M."/>
            <person name="Sasaki A."/>
            <person name="Sasakura Y."/>
            <person name="Shoguchi E."/>
            <person name="Shin-i T."/>
            <person name="Spagnuolo A."/>
            <person name="Stainier D."/>
            <person name="Suzuki M.M."/>
            <person name="Tassy O."/>
            <person name="Takatori N."/>
            <person name="Tokuoka M."/>
            <person name="Yagi K."/>
            <person name="Yoshizaki F."/>
            <person name="Wada S."/>
            <person name="Zhang C."/>
            <person name="Hyatt P.D."/>
            <person name="Larimer F."/>
            <person name="Detter C."/>
            <person name="Doggett N."/>
            <person name="Glavina T."/>
            <person name="Hawkins T."/>
            <person name="Richardson P."/>
            <person name="Lucas S."/>
            <person name="Kohara Y."/>
            <person name="Levine M."/>
            <person name="Satoh N."/>
            <person name="Rokhsar D.S."/>
        </authorList>
    </citation>
    <scope>NUCLEOTIDE SEQUENCE [LARGE SCALE GENOMIC DNA]</scope>
</reference>
<dbReference type="AlphaFoldDB" id="H2Y285"/>
<dbReference type="InterPro" id="IPR036572">
    <property type="entry name" value="Doublecortin_dom_sf"/>
</dbReference>
<dbReference type="GO" id="GO:0035556">
    <property type="term" value="P:intracellular signal transduction"/>
    <property type="evidence" value="ECO:0007669"/>
    <property type="project" value="InterPro"/>
</dbReference>
<dbReference type="Proteomes" id="UP000008144">
    <property type="component" value="Unassembled WGS sequence"/>
</dbReference>
<name>H2Y285_CIOIN</name>
<dbReference type="InParanoid" id="H2Y285"/>
<dbReference type="InterPro" id="IPR043188">
    <property type="entry name" value="DCDC1"/>
</dbReference>
<dbReference type="GO" id="GO:0008017">
    <property type="term" value="F:microtubule binding"/>
    <property type="evidence" value="ECO:0007669"/>
    <property type="project" value="InterPro"/>
</dbReference>
<dbReference type="GO" id="GO:1902412">
    <property type="term" value="P:regulation of mitotic cytokinesis"/>
    <property type="evidence" value="ECO:0007669"/>
    <property type="project" value="InterPro"/>
</dbReference>
<dbReference type="Pfam" id="PF24478">
    <property type="entry name" value="DCX2_DCDC1"/>
    <property type="match status" value="1"/>
</dbReference>
<dbReference type="HOGENOM" id="CLU_120052_0_0_1"/>
<evidence type="ECO:0000259" key="1">
    <source>
        <dbReference type="Pfam" id="PF24478"/>
    </source>
</evidence>
<protein>
    <recommendedName>
        <fullName evidence="1">DCDC1 second doublecortin-like domain-containing protein</fullName>
    </recommendedName>
</protein>
<accession>H2Y285</accession>
<evidence type="ECO:0000313" key="2">
    <source>
        <dbReference type="Ensembl" id="ENSCINP00000036020.1"/>
    </source>
</evidence>
<dbReference type="Gene3D" id="3.10.20.230">
    <property type="entry name" value="Doublecortin domain"/>
    <property type="match status" value="1"/>
</dbReference>